<name>A0A2J0PII5_9ENTR</name>
<dbReference type="EMBL" id="NEEU01000010">
    <property type="protein sequence ID" value="PJD73662.1"/>
    <property type="molecule type" value="Genomic_DNA"/>
</dbReference>
<dbReference type="InterPro" id="IPR036291">
    <property type="entry name" value="NAD(P)-bd_dom_sf"/>
</dbReference>
<comment type="caution">
    <text evidence="4">The sequence shown here is derived from an EMBL/GenBank/DDBJ whole genome shotgun (WGS) entry which is preliminary data.</text>
</comment>
<reference evidence="4 5" key="1">
    <citation type="journal article" date="2017" name="J. Antimicrob. Chemother.">
        <title>Characterization of the population structure, drug resistance mechanisms and plasmids of the community-associated Enterobacter cloacae complex in China.</title>
        <authorList>
            <person name="Zhou K."/>
            <person name="Yu W."/>
            <person name="Cao X."/>
            <person name="Shen P."/>
            <person name="Lu H."/>
            <person name="Luo Q."/>
            <person name="Rossen J.W.A."/>
            <person name="Xiao Y."/>
        </authorList>
    </citation>
    <scope>NUCLEOTIDE SEQUENCE [LARGE SCALE GENOMIC DNA]</scope>
    <source>
        <strain evidence="4">ECC1097</strain>
    </source>
</reference>
<dbReference type="PRINTS" id="PR00081">
    <property type="entry name" value="GDHRDH"/>
</dbReference>
<evidence type="ECO:0000313" key="5">
    <source>
        <dbReference type="Proteomes" id="UP000230495"/>
    </source>
</evidence>
<dbReference type="AlphaFoldDB" id="A0A2J0PII5"/>
<proteinExistence type="inferred from homology"/>
<dbReference type="PIRSF" id="PIRSF000126">
    <property type="entry name" value="11-beta-HSD1"/>
    <property type="match status" value="1"/>
</dbReference>
<evidence type="ECO:0000313" key="4">
    <source>
        <dbReference type="EMBL" id="PJD73662.1"/>
    </source>
</evidence>
<dbReference type="OrthoDB" id="9789398at2"/>
<sequence length="264" mass="28785">MNIFNYSGKIALITGASSGIGRDFARQLAARGVSLILVARSEPKLQTLATELAKKHGVSITIIVQDLVESDAVPRIAERLGILRRFPDILINCAGFATYGPFEAQSIDRQRDEIYVNCVAPVALTHAMLPEMLRKGAGVVINVASTAAIQPDPYMAIYGATKAFLLSFSNALWGEYRAKGIRVLALCPGATDTAFFDVVNAEEASVGKRMPADKVVTLALKAVDTNRNYLITGCSNWLLGQLYRFVTRKRLLLIAEKILRPRST</sequence>
<dbReference type="PRINTS" id="PR00080">
    <property type="entry name" value="SDRFAMILY"/>
</dbReference>
<evidence type="ECO:0000256" key="1">
    <source>
        <dbReference type="ARBA" id="ARBA00006484"/>
    </source>
</evidence>
<gene>
    <name evidence="4" type="ORF">B9Q37_14505</name>
</gene>
<comment type="similarity">
    <text evidence="1 3">Belongs to the short-chain dehydrogenases/reductases (SDR) family.</text>
</comment>
<dbReference type="InterPro" id="IPR002347">
    <property type="entry name" value="SDR_fam"/>
</dbReference>
<dbReference type="GO" id="GO:0016491">
    <property type="term" value="F:oxidoreductase activity"/>
    <property type="evidence" value="ECO:0007669"/>
    <property type="project" value="UniProtKB-KW"/>
</dbReference>
<accession>A0A2J0PII5</accession>
<dbReference type="RefSeq" id="WP_014883734.1">
    <property type="nucleotide sequence ID" value="NC_018405.1"/>
</dbReference>
<protein>
    <submittedName>
        <fullName evidence="4">Oxidoreductase</fullName>
    </submittedName>
</protein>
<dbReference type="PANTHER" id="PTHR43086">
    <property type="entry name" value="VERY-LONG-CHAIN 3-OXOOACYL-COA REDUCTASE"/>
    <property type="match status" value="1"/>
</dbReference>
<dbReference type="Gene3D" id="3.40.50.720">
    <property type="entry name" value="NAD(P)-binding Rossmann-like Domain"/>
    <property type="match status" value="1"/>
</dbReference>
<dbReference type="Pfam" id="PF00106">
    <property type="entry name" value="adh_short"/>
    <property type="match status" value="1"/>
</dbReference>
<dbReference type="Proteomes" id="UP000230495">
    <property type="component" value="Unassembled WGS sequence"/>
</dbReference>
<dbReference type="PANTHER" id="PTHR43086:SF3">
    <property type="entry name" value="NADP-DEPENDENT 3-HYDROXY ACID DEHYDROGENASE YDFG"/>
    <property type="match status" value="1"/>
</dbReference>
<dbReference type="SUPFAM" id="SSF51735">
    <property type="entry name" value="NAD(P)-binding Rossmann-fold domains"/>
    <property type="match status" value="1"/>
</dbReference>
<evidence type="ECO:0000256" key="2">
    <source>
        <dbReference type="ARBA" id="ARBA00023002"/>
    </source>
</evidence>
<keyword evidence="2" id="KW-0560">Oxidoreductase</keyword>
<dbReference type="KEGG" id="eno:ECENHK_10500"/>
<organism evidence="4">
    <name type="scientific">Enterobacter kobei</name>
    <dbReference type="NCBI Taxonomy" id="208224"/>
    <lineage>
        <taxon>Bacteria</taxon>
        <taxon>Pseudomonadati</taxon>
        <taxon>Pseudomonadota</taxon>
        <taxon>Gammaproteobacteria</taxon>
        <taxon>Enterobacterales</taxon>
        <taxon>Enterobacteriaceae</taxon>
        <taxon>Enterobacter</taxon>
        <taxon>Enterobacter cloacae complex</taxon>
    </lineage>
</organism>
<evidence type="ECO:0000256" key="3">
    <source>
        <dbReference type="RuleBase" id="RU000363"/>
    </source>
</evidence>